<feature type="transmembrane region" description="Helical" evidence="5">
    <location>
        <begin position="153"/>
        <end position="172"/>
    </location>
</feature>
<dbReference type="OrthoDB" id="654481at2"/>
<feature type="transmembrane region" description="Helical" evidence="5">
    <location>
        <begin position="59"/>
        <end position="75"/>
    </location>
</feature>
<evidence type="ECO:0000256" key="2">
    <source>
        <dbReference type="ARBA" id="ARBA00022692"/>
    </source>
</evidence>
<dbReference type="PANTHER" id="PTHR11040">
    <property type="entry name" value="ZINC/IRON TRANSPORTER"/>
    <property type="match status" value="1"/>
</dbReference>
<dbReference type="GO" id="GO:0005385">
    <property type="term" value="F:zinc ion transmembrane transporter activity"/>
    <property type="evidence" value="ECO:0007669"/>
    <property type="project" value="TreeGrafter"/>
</dbReference>
<evidence type="ECO:0000256" key="3">
    <source>
        <dbReference type="ARBA" id="ARBA00022989"/>
    </source>
</evidence>
<accession>A0A1Y2PIB6</accession>
<comment type="caution">
    <text evidence="6">The sequence shown here is derived from an EMBL/GenBank/DDBJ whole genome shotgun (WGS) entry which is preliminary data.</text>
</comment>
<gene>
    <name evidence="6" type="ORF">WH52_02640</name>
</gene>
<feature type="transmembrane region" description="Helical" evidence="5">
    <location>
        <begin position="96"/>
        <end position="113"/>
    </location>
</feature>
<dbReference type="InterPro" id="IPR003689">
    <property type="entry name" value="ZIP"/>
</dbReference>
<feature type="transmembrane region" description="Helical" evidence="5">
    <location>
        <begin position="125"/>
        <end position="144"/>
    </location>
</feature>
<dbReference type="PANTHER" id="PTHR11040:SF44">
    <property type="entry name" value="PROTEIN ZNTC-RELATED"/>
    <property type="match status" value="1"/>
</dbReference>
<organism evidence="6 7">
    <name type="scientific">Tenacibaculum holothuriorum</name>
    <dbReference type="NCBI Taxonomy" id="1635173"/>
    <lineage>
        <taxon>Bacteria</taxon>
        <taxon>Pseudomonadati</taxon>
        <taxon>Bacteroidota</taxon>
        <taxon>Flavobacteriia</taxon>
        <taxon>Flavobacteriales</taxon>
        <taxon>Flavobacteriaceae</taxon>
        <taxon>Tenacibaculum</taxon>
    </lineage>
</organism>
<name>A0A1Y2PIB6_9FLAO</name>
<evidence type="ECO:0000313" key="6">
    <source>
        <dbReference type="EMBL" id="OSY89547.1"/>
    </source>
</evidence>
<dbReference type="Proteomes" id="UP000194221">
    <property type="component" value="Unassembled WGS sequence"/>
</dbReference>
<dbReference type="Pfam" id="PF02535">
    <property type="entry name" value="Zip"/>
    <property type="match status" value="1"/>
</dbReference>
<evidence type="ECO:0000256" key="4">
    <source>
        <dbReference type="ARBA" id="ARBA00023136"/>
    </source>
</evidence>
<dbReference type="STRING" id="1635173.WH52_02640"/>
<dbReference type="RefSeq" id="WP_086029362.1">
    <property type="nucleotide sequence ID" value="NZ_LAPZ01000001.1"/>
</dbReference>
<evidence type="ECO:0000313" key="7">
    <source>
        <dbReference type="Proteomes" id="UP000194221"/>
    </source>
</evidence>
<dbReference type="GO" id="GO:0016020">
    <property type="term" value="C:membrane"/>
    <property type="evidence" value="ECO:0007669"/>
    <property type="project" value="UniProtKB-SubCell"/>
</dbReference>
<dbReference type="InParanoid" id="A0A1Y2PIB6"/>
<dbReference type="EMBL" id="LAPZ01000001">
    <property type="protein sequence ID" value="OSY89547.1"/>
    <property type="molecule type" value="Genomic_DNA"/>
</dbReference>
<keyword evidence="2 5" id="KW-0812">Transmembrane</keyword>
<feature type="transmembrane region" description="Helical" evidence="5">
    <location>
        <begin position="210"/>
        <end position="228"/>
    </location>
</feature>
<reference evidence="6 7" key="1">
    <citation type="submission" date="2015-03" db="EMBL/GenBank/DDBJ databases">
        <title>Genome sequence of Tenacibaculum sp. S2-2, isolated from intestinal microbiota of sea cucumber, Apostichopus japonicas.</title>
        <authorList>
            <person name="Shao Z."/>
            <person name="Wang L."/>
            <person name="Li X."/>
        </authorList>
    </citation>
    <scope>NUCLEOTIDE SEQUENCE [LARGE SCALE GENOMIC DNA]</scope>
    <source>
        <strain evidence="6 7">S2-2</strain>
    </source>
</reference>
<sequence>MSYLLLIASVLIGAIIVLLLKPSNKIVRLLLAFSGAYLLSVTVLHLIPEVYEHAHGNTKRFGILILAGILIQSVLESFSKGAEHGHIHIHSDEKKFFWLLFFSLCLHAFSEGLPINHDHSEQDNLLWAIVIHKIPIAIVLTTFLQQAKYPKKTVALFLTVFALMTPLGKLLAEKVDLFIKYHTEITALIIGVFLHISTVILFESSENHKFNLQKFSAILLGILLTIFSL</sequence>
<keyword evidence="4 5" id="KW-0472">Membrane</keyword>
<feature type="transmembrane region" description="Helical" evidence="5">
    <location>
        <begin position="6"/>
        <end position="22"/>
    </location>
</feature>
<protein>
    <submittedName>
        <fullName evidence="6">ZIP family metal transporter</fullName>
    </submittedName>
</protein>
<keyword evidence="3 5" id="KW-1133">Transmembrane helix</keyword>
<comment type="subcellular location">
    <subcellularLocation>
        <location evidence="1">Membrane</location>
        <topology evidence="1">Multi-pass membrane protein</topology>
    </subcellularLocation>
</comment>
<keyword evidence="7" id="KW-1185">Reference proteome</keyword>
<evidence type="ECO:0000256" key="5">
    <source>
        <dbReference type="SAM" id="Phobius"/>
    </source>
</evidence>
<feature type="transmembrane region" description="Helical" evidence="5">
    <location>
        <begin position="29"/>
        <end position="47"/>
    </location>
</feature>
<proteinExistence type="predicted"/>
<evidence type="ECO:0000256" key="1">
    <source>
        <dbReference type="ARBA" id="ARBA00004141"/>
    </source>
</evidence>
<dbReference type="AlphaFoldDB" id="A0A1Y2PIB6"/>
<feature type="transmembrane region" description="Helical" evidence="5">
    <location>
        <begin position="184"/>
        <end position="203"/>
    </location>
</feature>